<dbReference type="CDD" id="cd07302">
    <property type="entry name" value="CHD"/>
    <property type="match status" value="1"/>
</dbReference>
<dbReference type="GO" id="GO:0007168">
    <property type="term" value="P:receptor guanylyl cyclase signaling pathway"/>
    <property type="evidence" value="ECO:0007669"/>
    <property type="project" value="TreeGrafter"/>
</dbReference>
<dbReference type="GO" id="GO:0004016">
    <property type="term" value="F:adenylate cyclase activity"/>
    <property type="evidence" value="ECO:0007669"/>
    <property type="project" value="TreeGrafter"/>
</dbReference>
<reference evidence="9 10" key="1">
    <citation type="journal article" date="2017" name="Mol. Biol. Evol.">
        <title>The 4-celled Tetrabaena socialis nuclear genome reveals the essential components for genetic control of cell number at the origin of multicellularity in the volvocine lineage.</title>
        <authorList>
            <person name="Featherston J."/>
            <person name="Arakaki Y."/>
            <person name="Hanschen E.R."/>
            <person name="Ferris P.J."/>
            <person name="Michod R.E."/>
            <person name="Olson B.J.S.C."/>
            <person name="Nozaki H."/>
            <person name="Durand P.M."/>
        </authorList>
    </citation>
    <scope>NUCLEOTIDE SEQUENCE [LARGE SCALE GENOMIC DNA]</scope>
    <source>
        <strain evidence="9 10">NIES-571</strain>
    </source>
</reference>
<dbReference type="GO" id="GO:0005886">
    <property type="term" value="C:plasma membrane"/>
    <property type="evidence" value="ECO:0007669"/>
    <property type="project" value="TreeGrafter"/>
</dbReference>
<dbReference type="Pfam" id="PF00211">
    <property type="entry name" value="Guanylate_cyc"/>
    <property type="match status" value="1"/>
</dbReference>
<dbReference type="GO" id="GO:0004383">
    <property type="term" value="F:guanylate cyclase activity"/>
    <property type="evidence" value="ECO:0007669"/>
    <property type="project" value="TreeGrafter"/>
</dbReference>
<keyword evidence="6" id="KW-0456">Lyase</keyword>
<evidence type="ECO:0000256" key="3">
    <source>
        <dbReference type="ARBA" id="ARBA00022741"/>
    </source>
</evidence>
<evidence type="ECO:0000256" key="5">
    <source>
        <dbReference type="ARBA" id="ARBA00023136"/>
    </source>
</evidence>
<accession>A0A2J8AEB0</accession>
<keyword evidence="10" id="KW-1185">Reference proteome</keyword>
<protein>
    <submittedName>
        <fullName evidence="9">Soluble guanylate cyclase 88E</fullName>
    </submittedName>
</protein>
<dbReference type="InterPro" id="IPR001054">
    <property type="entry name" value="A/G_cyclase"/>
</dbReference>
<evidence type="ECO:0000256" key="4">
    <source>
        <dbReference type="ARBA" id="ARBA00022989"/>
    </source>
</evidence>
<feature type="compositionally biased region" description="Pro residues" evidence="7">
    <location>
        <begin position="134"/>
        <end position="143"/>
    </location>
</feature>
<organism evidence="9 10">
    <name type="scientific">Tetrabaena socialis</name>
    <dbReference type="NCBI Taxonomy" id="47790"/>
    <lineage>
        <taxon>Eukaryota</taxon>
        <taxon>Viridiplantae</taxon>
        <taxon>Chlorophyta</taxon>
        <taxon>core chlorophytes</taxon>
        <taxon>Chlorophyceae</taxon>
        <taxon>CS clade</taxon>
        <taxon>Chlamydomonadales</taxon>
        <taxon>Tetrabaenaceae</taxon>
        <taxon>Tetrabaena</taxon>
    </lineage>
</organism>
<keyword evidence="2" id="KW-0812">Transmembrane</keyword>
<gene>
    <name evidence="9" type="ORF">TSOC_002343</name>
</gene>
<evidence type="ECO:0000313" key="10">
    <source>
        <dbReference type="Proteomes" id="UP000236333"/>
    </source>
</evidence>
<evidence type="ECO:0000259" key="8">
    <source>
        <dbReference type="PROSITE" id="PS50125"/>
    </source>
</evidence>
<name>A0A2J8AEB0_9CHLO</name>
<dbReference type="AlphaFoldDB" id="A0A2J8AEB0"/>
<feature type="region of interest" description="Disordered" evidence="7">
    <location>
        <begin position="131"/>
        <end position="163"/>
    </location>
</feature>
<dbReference type="PANTHER" id="PTHR11920:SF335">
    <property type="entry name" value="GUANYLATE CYCLASE"/>
    <property type="match status" value="1"/>
</dbReference>
<dbReference type="SMART" id="SM00044">
    <property type="entry name" value="CYCc"/>
    <property type="match status" value="1"/>
</dbReference>
<keyword evidence="4" id="KW-1133">Transmembrane helix</keyword>
<evidence type="ECO:0000313" key="9">
    <source>
        <dbReference type="EMBL" id="PNH10842.1"/>
    </source>
</evidence>
<keyword evidence="5" id="KW-0472">Membrane</keyword>
<dbReference type="GO" id="GO:0001653">
    <property type="term" value="F:peptide receptor activity"/>
    <property type="evidence" value="ECO:0007669"/>
    <property type="project" value="TreeGrafter"/>
</dbReference>
<feature type="compositionally biased region" description="Low complexity" evidence="7">
    <location>
        <begin position="144"/>
        <end position="153"/>
    </location>
</feature>
<feature type="region of interest" description="Disordered" evidence="7">
    <location>
        <begin position="216"/>
        <end position="245"/>
    </location>
</feature>
<dbReference type="Proteomes" id="UP000236333">
    <property type="component" value="Unassembled WGS sequence"/>
</dbReference>
<evidence type="ECO:0000256" key="7">
    <source>
        <dbReference type="SAM" id="MobiDB-lite"/>
    </source>
</evidence>
<dbReference type="Gene3D" id="3.30.70.1230">
    <property type="entry name" value="Nucleotide cyclase"/>
    <property type="match status" value="1"/>
</dbReference>
<feature type="domain" description="Guanylate cyclase" evidence="8">
    <location>
        <begin position="283"/>
        <end position="405"/>
    </location>
</feature>
<dbReference type="GO" id="GO:0035556">
    <property type="term" value="P:intracellular signal transduction"/>
    <property type="evidence" value="ECO:0007669"/>
    <property type="project" value="InterPro"/>
</dbReference>
<dbReference type="PANTHER" id="PTHR11920">
    <property type="entry name" value="GUANYLYL CYCLASE"/>
    <property type="match status" value="1"/>
</dbReference>
<sequence length="449" mass="45819">MLEALTTSAWSTMLKAPRARRPPRRNQSACCLVPSAASFTSLGTRADITPITAEQLLSAPYELWQPGPTGALLPGKAHSAGGGVALQSSTSVQATLPYIHADLFAADAARAAGPQGSGAALCYHSTLTSIPRHIQPPPGPLPPSTTQQPCSSPDHQTSGLSDGAPIVSAVLPASTSAATAAATAAAAARQAGLISPADSRRASLSPLWRASSALNGQLDASPSRSAAPVSMGQRSGGDGAGSCESSAHGSLRGSCILTSATSIGTAAPGGAGAMGRILNIALVETIGDCYVAAGGLMRVDEDTGAVTVRSEDVDPLHAYRTVQFAKVRAEPGKEALRAVLLGFPSLSRTPPLLRAASRVNLPTTGAPVRLRVGIHSGPAMSGVVGTRMPRFCLFGDTMNVASRMESTGEAGAIHVSEATRDLVPHEAWECRGGMEVKGKGIMKTHLLRV</sequence>
<dbReference type="SUPFAM" id="SSF55073">
    <property type="entry name" value="Nucleotide cyclase"/>
    <property type="match status" value="1"/>
</dbReference>
<evidence type="ECO:0000256" key="2">
    <source>
        <dbReference type="ARBA" id="ARBA00022692"/>
    </source>
</evidence>
<dbReference type="InterPro" id="IPR029787">
    <property type="entry name" value="Nucleotide_cyclase"/>
</dbReference>
<comment type="caution">
    <text evidence="9">The sequence shown here is derived from an EMBL/GenBank/DDBJ whole genome shotgun (WGS) entry which is preliminary data.</text>
</comment>
<evidence type="ECO:0000256" key="1">
    <source>
        <dbReference type="ARBA" id="ARBA00004370"/>
    </source>
</evidence>
<feature type="non-terminal residue" evidence="9">
    <location>
        <position position="449"/>
    </location>
</feature>
<comment type="subcellular location">
    <subcellularLocation>
        <location evidence="1">Membrane</location>
    </subcellularLocation>
</comment>
<evidence type="ECO:0000256" key="6">
    <source>
        <dbReference type="ARBA" id="ARBA00023239"/>
    </source>
</evidence>
<dbReference type="PROSITE" id="PS50125">
    <property type="entry name" value="GUANYLATE_CYCLASE_2"/>
    <property type="match status" value="1"/>
</dbReference>
<proteinExistence type="predicted"/>
<dbReference type="InterPro" id="IPR050401">
    <property type="entry name" value="Cyclic_nucleotide_synthase"/>
</dbReference>
<keyword evidence="3" id="KW-0547">Nucleotide-binding</keyword>
<dbReference type="OrthoDB" id="532905at2759"/>
<dbReference type="EMBL" id="PGGS01000045">
    <property type="protein sequence ID" value="PNH10842.1"/>
    <property type="molecule type" value="Genomic_DNA"/>
</dbReference>
<dbReference type="GO" id="GO:0000166">
    <property type="term" value="F:nucleotide binding"/>
    <property type="evidence" value="ECO:0007669"/>
    <property type="project" value="UniProtKB-KW"/>
</dbReference>